<evidence type="ECO:0000313" key="8">
    <source>
        <dbReference type="EMBL" id="RWX45130.1"/>
    </source>
</evidence>
<accession>A0A3S3U9E1</accession>
<dbReference type="Gene3D" id="3.30.1330.60">
    <property type="entry name" value="OmpA-like domain"/>
    <property type="match status" value="1"/>
</dbReference>
<evidence type="ECO:0000313" key="9">
    <source>
        <dbReference type="Proteomes" id="UP000287853"/>
    </source>
</evidence>
<dbReference type="InterPro" id="IPR003367">
    <property type="entry name" value="Thrombospondin_3-like_rpt"/>
</dbReference>
<name>A0A3S3U9E1_9BACT</name>
<dbReference type="InterPro" id="IPR028081">
    <property type="entry name" value="Leu-bd"/>
</dbReference>
<dbReference type="SUPFAM" id="SSF103647">
    <property type="entry name" value="TSP type-3 repeat"/>
    <property type="match status" value="2"/>
</dbReference>
<evidence type="ECO:0000256" key="5">
    <source>
        <dbReference type="PROSITE-ProRule" id="PRU00473"/>
    </source>
</evidence>
<dbReference type="Pfam" id="PF00691">
    <property type="entry name" value="OmpA"/>
    <property type="match status" value="1"/>
</dbReference>
<dbReference type="EMBL" id="MTKO01000082">
    <property type="protein sequence ID" value="RWX45130.1"/>
    <property type="molecule type" value="Genomic_DNA"/>
</dbReference>
<dbReference type="Pfam" id="PF13458">
    <property type="entry name" value="Peripla_BP_6"/>
    <property type="match status" value="1"/>
</dbReference>
<dbReference type="Proteomes" id="UP000287853">
    <property type="component" value="Unassembled WGS sequence"/>
</dbReference>
<sequence>MRGDGLLIEGAELAVAETNASGGVLQKKIKLIINQNESKTSEILKHTSSLMAGENIKEYSREVARYFIRHSSPVTAVIGHRYSFMALSVAGLYQQNRMLFIAPTATNDLLTSMDFDYVFRMLPKNSVLGGQLALYSAARGIKRVAIFNERSEYALELSAALKQSLAGQGIGTVVEYSFFSGMSGREFTSYAVEFKRHHKKEPVDAVFLLVSGDMARSIIREFYKRGVGNTFFITGEGVDEHSFWQAMQGLQEEIKEPIHVGVPTLFQAESDHTRFFREKFIQTYKQPPDSLAALGYDSVNILLAAVEQAGAASPDKVLDELRYLRTCQGLTQAIAFEDNGDIMYKPYMIKWMTPTGFEYRDLKNHIVTPDAPDALDAQLSELPRCVNIDRDKDGIVDKRDVCPDNRKDELVQGVFLEGEQVGCPLDTDGDDVPDYLDKCRNNTSEELAEGVNAEGCPVDRDLDQVLDYRDKCLQNTPEQLSKGVTAQGCPLDTDKDGVADYTDACPNNAPDEVKEGVNLIGCPVDQDKDGVPDYWDTCSDNTAEELRFGVRRNGCPQDSDNDQYPDYQDLCRLDSAADLAQGTDERGCPNDSDQDGVYNVYDACPDTAQGMRVNEQGCTLITLFSDNNFASASPTLSAKGKQKLRTFSRTLAQDTIERITIIAHTDGQGTTAFNLRLSQERADSVAQFLQQEGIPKSVIDAQGVGESQPVADDTTEEGRRKNRRVELSVRLKAKEHP</sequence>
<dbReference type="Pfam" id="PF02412">
    <property type="entry name" value="TSP_3"/>
    <property type="match status" value="3"/>
</dbReference>
<dbReference type="GO" id="GO:0007155">
    <property type="term" value="P:cell adhesion"/>
    <property type="evidence" value="ECO:0007669"/>
    <property type="project" value="InterPro"/>
</dbReference>
<reference evidence="8 9" key="1">
    <citation type="submission" date="2017-01" db="EMBL/GenBank/DDBJ databases">
        <title>The cable genome- insights into the physiology and evolution of filamentous bacteria capable of sulfide oxidation via long distance electron transfer.</title>
        <authorList>
            <person name="Schreiber L."/>
            <person name="Bjerg J.T."/>
            <person name="Boggild A."/>
            <person name="Van De Vossenberg J."/>
            <person name="Meysman F."/>
            <person name="Nielsen L.P."/>
            <person name="Schramm A."/>
            <person name="Kjeldsen K.U."/>
        </authorList>
    </citation>
    <scope>NUCLEOTIDE SEQUENCE [LARGE SCALE GENOMIC DNA]</scope>
    <source>
        <strain evidence="8">MCF</strain>
    </source>
</reference>
<dbReference type="SUPFAM" id="SSF53822">
    <property type="entry name" value="Periplasmic binding protein-like I"/>
    <property type="match status" value="1"/>
</dbReference>
<evidence type="ECO:0000256" key="4">
    <source>
        <dbReference type="ARBA" id="ARBA00023136"/>
    </source>
</evidence>
<dbReference type="InterPro" id="IPR028082">
    <property type="entry name" value="Peripla_BP_I"/>
</dbReference>
<dbReference type="Gene3D" id="3.40.50.2300">
    <property type="match status" value="2"/>
</dbReference>
<comment type="similarity">
    <text evidence="2">Belongs to the leucine-binding protein family.</text>
</comment>
<evidence type="ECO:0000256" key="3">
    <source>
        <dbReference type="ARBA" id="ARBA00022729"/>
    </source>
</evidence>
<dbReference type="InterPro" id="IPR006665">
    <property type="entry name" value="OmpA-like"/>
</dbReference>
<dbReference type="SUPFAM" id="SSF103088">
    <property type="entry name" value="OmpA-like"/>
    <property type="match status" value="1"/>
</dbReference>
<organism evidence="8 9">
    <name type="scientific">Candidatus Electrothrix aarhusensis</name>
    <dbReference type="NCBI Taxonomy" id="1859131"/>
    <lineage>
        <taxon>Bacteria</taxon>
        <taxon>Pseudomonadati</taxon>
        <taxon>Thermodesulfobacteriota</taxon>
        <taxon>Desulfobulbia</taxon>
        <taxon>Desulfobulbales</taxon>
        <taxon>Desulfobulbaceae</taxon>
        <taxon>Candidatus Electrothrix</taxon>
    </lineage>
</organism>
<protein>
    <submittedName>
        <fullName evidence="8">ABC-type branched-chain amino acid transport system, substrate-binding protein</fullName>
    </submittedName>
</protein>
<dbReference type="CDD" id="cd07185">
    <property type="entry name" value="OmpA_C-like"/>
    <property type="match status" value="1"/>
</dbReference>
<evidence type="ECO:0000256" key="1">
    <source>
        <dbReference type="ARBA" id="ARBA00004370"/>
    </source>
</evidence>
<feature type="region of interest" description="Disordered" evidence="6">
    <location>
        <begin position="699"/>
        <end position="737"/>
    </location>
</feature>
<dbReference type="InterPro" id="IPR036737">
    <property type="entry name" value="OmpA-like_sf"/>
</dbReference>
<dbReference type="InterPro" id="IPR051010">
    <property type="entry name" value="BCAA_transport"/>
</dbReference>
<evidence type="ECO:0000256" key="2">
    <source>
        <dbReference type="ARBA" id="ARBA00010062"/>
    </source>
</evidence>
<dbReference type="PRINTS" id="PR01023">
    <property type="entry name" value="NAFLGMOTY"/>
</dbReference>
<dbReference type="InterPro" id="IPR028974">
    <property type="entry name" value="TSP_type-3_rpt"/>
</dbReference>
<feature type="domain" description="OmpA-like" evidence="7">
    <location>
        <begin position="616"/>
        <end position="733"/>
    </location>
</feature>
<keyword evidence="4 5" id="KW-0472">Membrane</keyword>
<dbReference type="GO" id="GO:0016020">
    <property type="term" value="C:membrane"/>
    <property type="evidence" value="ECO:0007669"/>
    <property type="project" value="UniProtKB-SubCell"/>
</dbReference>
<dbReference type="InterPro" id="IPR006664">
    <property type="entry name" value="OMP_bac"/>
</dbReference>
<gene>
    <name evidence="8" type="ORF">H206_01060</name>
</gene>
<dbReference type="PROSITE" id="PS51123">
    <property type="entry name" value="OMPA_2"/>
    <property type="match status" value="1"/>
</dbReference>
<keyword evidence="3" id="KW-0732">Signal</keyword>
<dbReference type="PANTHER" id="PTHR30483">
    <property type="entry name" value="LEUCINE-SPECIFIC-BINDING PROTEIN"/>
    <property type="match status" value="1"/>
</dbReference>
<comment type="subcellular location">
    <subcellularLocation>
        <location evidence="1">Membrane</location>
    </subcellularLocation>
</comment>
<dbReference type="PRINTS" id="PR01021">
    <property type="entry name" value="OMPADOMAIN"/>
</dbReference>
<keyword evidence="9" id="KW-1185">Reference proteome</keyword>
<dbReference type="GO" id="GO:0005509">
    <property type="term" value="F:calcium ion binding"/>
    <property type="evidence" value="ECO:0007669"/>
    <property type="project" value="InterPro"/>
</dbReference>
<evidence type="ECO:0000259" key="7">
    <source>
        <dbReference type="PROSITE" id="PS51123"/>
    </source>
</evidence>
<dbReference type="AlphaFoldDB" id="A0A3S3U9E1"/>
<dbReference type="PANTHER" id="PTHR30483:SF6">
    <property type="entry name" value="PERIPLASMIC BINDING PROTEIN OF ABC TRANSPORTER FOR NATURAL AMINO ACIDS"/>
    <property type="match status" value="1"/>
</dbReference>
<proteinExistence type="inferred from homology"/>
<comment type="caution">
    <text evidence="8">The sequence shown here is derived from an EMBL/GenBank/DDBJ whole genome shotgun (WGS) entry which is preliminary data.</text>
</comment>
<evidence type="ECO:0000256" key="6">
    <source>
        <dbReference type="SAM" id="MobiDB-lite"/>
    </source>
</evidence>
<feature type="compositionally biased region" description="Basic and acidic residues" evidence="6">
    <location>
        <begin position="716"/>
        <end position="737"/>
    </location>
</feature>